<proteinExistence type="predicted"/>
<organism evidence="6 7">
    <name type="scientific">Mytilus galloprovincialis</name>
    <name type="common">Mediterranean mussel</name>
    <dbReference type="NCBI Taxonomy" id="29158"/>
    <lineage>
        <taxon>Eukaryota</taxon>
        <taxon>Metazoa</taxon>
        <taxon>Spiralia</taxon>
        <taxon>Lophotrochozoa</taxon>
        <taxon>Mollusca</taxon>
        <taxon>Bivalvia</taxon>
        <taxon>Autobranchia</taxon>
        <taxon>Pteriomorphia</taxon>
        <taxon>Mytilida</taxon>
        <taxon>Mytiloidea</taxon>
        <taxon>Mytilidae</taxon>
        <taxon>Mytilinae</taxon>
        <taxon>Mytilus</taxon>
    </lineage>
</organism>
<keyword evidence="3" id="KW-0732">Signal</keyword>
<evidence type="ECO:0000313" key="6">
    <source>
        <dbReference type="EMBL" id="VDI27481.1"/>
    </source>
</evidence>
<keyword evidence="2" id="KW-0964">Secreted</keyword>
<dbReference type="InterPro" id="IPR050822">
    <property type="entry name" value="Cerebellin_Synaptic_Org"/>
</dbReference>
<dbReference type="InterPro" id="IPR001073">
    <property type="entry name" value="C1q_dom"/>
</dbReference>
<dbReference type="PRINTS" id="PR00007">
    <property type="entry name" value="COMPLEMNTC1Q"/>
</dbReference>
<gene>
    <name evidence="6" type="ORF">MGAL_10B077345</name>
</gene>
<sequence>QSESIELGRPLTNKHIKRYCIIDDLKEIHVKISDRRCDCQCSNRETTPAFTSVLTNAQSVSRNVAITFDRVVVNIKDGYDTTTGIFTSPNKGVYNFSSTVMNAQGQTLWGTETVLDLFPEYKIVQRRIDALENDNKALKVEIDALENDNKALKVEIAQIKDKQIRPAFFSTLSKSAVLSNSNKVLIFDGVKVNRGGGYNPSTGIFTAKRDGLYHFSCVIYGDNGKDVGYQLNKNDSLYVRGYSNTGPHEASSISVLVELKKGDRVYIKHRHLGSDRGSYWK</sequence>
<protein>
    <recommendedName>
        <fullName evidence="5">C1q domain-containing protein</fullName>
    </recommendedName>
</protein>
<dbReference type="PANTHER" id="PTHR22923">
    <property type="entry name" value="CEREBELLIN-RELATED"/>
    <property type="match status" value="1"/>
</dbReference>
<dbReference type="Pfam" id="PF00386">
    <property type="entry name" value="C1q"/>
    <property type="match status" value="2"/>
</dbReference>
<evidence type="ECO:0000259" key="5">
    <source>
        <dbReference type="PROSITE" id="PS50871"/>
    </source>
</evidence>
<keyword evidence="7" id="KW-1185">Reference proteome</keyword>
<dbReference type="PROSITE" id="PS50871">
    <property type="entry name" value="C1Q"/>
    <property type="match status" value="2"/>
</dbReference>
<feature type="coiled-coil region" evidence="4">
    <location>
        <begin position="121"/>
        <end position="162"/>
    </location>
</feature>
<comment type="caution">
    <text evidence="6">The sequence shown here is derived from an EMBL/GenBank/DDBJ whole genome shotgun (WGS) entry which is preliminary data.</text>
</comment>
<dbReference type="InterPro" id="IPR008983">
    <property type="entry name" value="Tumour_necrosis_fac-like_dom"/>
</dbReference>
<keyword evidence="4" id="KW-0175">Coiled coil</keyword>
<dbReference type="SUPFAM" id="SSF49842">
    <property type="entry name" value="TNF-like"/>
    <property type="match status" value="2"/>
</dbReference>
<dbReference type="SMART" id="SM00110">
    <property type="entry name" value="C1Q"/>
    <property type="match status" value="1"/>
</dbReference>
<evidence type="ECO:0000256" key="3">
    <source>
        <dbReference type="ARBA" id="ARBA00022729"/>
    </source>
</evidence>
<name>A0A8B6E1C7_MYTGA</name>
<dbReference type="Proteomes" id="UP000596742">
    <property type="component" value="Unassembled WGS sequence"/>
</dbReference>
<dbReference type="GO" id="GO:0005576">
    <property type="term" value="C:extracellular region"/>
    <property type="evidence" value="ECO:0007669"/>
    <property type="project" value="UniProtKB-SubCell"/>
</dbReference>
<evidence type="ECO:0000313" key="7">
    <source>
        <dbReference type="Proteomes" id="UP000596742"/>
    </source>
</evidence>
<evidence type="ECO:0000256" key="1">
    <source>
        <dbReference type="ARBA" id="ARBA00004613"/>
    </source>
</evidence>
<feature type="domain" description="C1q" evidence="5">
    <location>
        <begin position="43"/>
        <end position="109"/>
    </location>
</feature>
<accession>A0A8B6E1C7</accession>
<reference evidence="6" key="1">
    <citation type="submission" date="2018-11" db="EMBL/GenBank/DDBJ databases">
        <authorList>
            <person name="Alioto T."/>
            <person name="Alioto T."/>
        </authorList>
    </citation>
    <scope>NUCLEOTIDE SEQUENCE</scope>
</reference>
<dbReference type="OrthoDB" id="6154955at2759"/>
<dbReference type="EMBL" id="UYJE01004368">
    <property type="protein sequence ID" value="VDI27481.1"/>
    <property type="molecule type" value="Genomic_DNA"/>
</dbReference>
<evidence type="ECO:0000256" key="2">
    <source>
        <dbReference type="ARBA" id="ARBA00022525"/>
    </source>
</evidence>
<dbReference type="Gene3D" id="2.60.120.40">
    <property type="match status" value="2"/>
</dbReference>
<dbReference type="PANTHER" id="PTHR22923:SF116">
    <property type="entry name" value="C1Q DOMAIN-CONTAINING PROTEIN"/>
    <property type="match status" value="1"/>
</dbReference>
<dbReference type="AlphaFoldDB" id="A0A8B6E1C7"/>
<feature type="domain" description="C1q" evidence="5">
    <location>
        <begin position="161"/>
        <end position="281"/>
    </location>
</feature>
<feature type="non-terminal residue" evidence="6">
    <location>
        <position position="1"/>
    </location>
</feature>
<comment type="subcellular location">
    <subcellularLocation>
        <location evidence="1">Secreted</location>
    </subcellularLocation>
</comment>
<evidence type="ECO:0000256" key="4">
    <source>
        <dbReference type="SAM" id="Coils"/>
    </source>
</evidence>